<protein>
    <recommendedName>
        <fullName evidence="5">Isovaleryl-CoA dehydrogenase, mitochondrial</fullName>
        <ecNumber evidence="4">1.3.8.4</ecNumber>
    </recommendedName>
</protein>
<evidence type="ECO:0000256" key="14">
    <source>
        <dbReference type="RuleBase" id="RU362125"/>
    </source>
</evidence>
<feature type="binding site" evidence="13">
    <location>
        <begin position="167"/>
        <end position="169"/>
    </location>
    <ligand>
        <name>FAD</name>
        <dbReference type="ChEBI" id="CHEBI:57692"/>
    </ligand>
</feature>
<feature type="domain" description="Acyl-CoA dehydrogenase/oxidase C-terminal" evidence="15">
    <location>
        <begin position="240"/>
        <end position="391"/>
    </location>
</feature>
<dbReference type="STRING" id="1334629.MFUL124B02_21880"/>
<dbReference type="PROSITE" id="PS00073">
    <property type="entry name" value="ACYL_COA_DH_2"/>
    <property type="match status" value="1"/>
</dbReference>
<proteinExistence type="inferred from homology"/>
<dbReference type="PANTHER" id="PTHR43884">
    <property type="entry name" value="ACYL-COA DEHYDROGENASE"/>
    <property type="match status" value="1"/>
</dbReference>
<dbReference type="PANTHER" id="PTHR43884:SF12">
    <property type="entry name" value="ISOVALERYL-COA DEHYDROGENASE, MITOCHONDRIAL-RELATED"/>
    <property type="match status" value="1"/>
</dbReference>
<dbReference type="FunFam" id="2.40.110.10:FF:000004">
    <property type="entry name" value="Isovaleryl-CoA dehydrogenase, mitochondrial"/>
    <property type="match status" value="1"/>
</dbReference>
<dbReference type="Gene3D" id="1.20.140.10">
    <property type="entry name" value="Butyryl-CoA Dehydrogenase, subunit A, domain 3"/>
    <property type="match status" value="1"/>
</dbReference>
<dbReference type="GO" id="GO:0008470">
    <property type="term" value="F:3-methylbutanoyl-CoA dehydrogenase activity"/>
    <property type="evidence" value="ECO:0007669"/>
    <property type="project" value="UniProtKB-EC"/>
</dbReference>
<dbReference type="Proteomes" id="UP000321514">
    <property type="component" value="Unassembled WGS sequence"/>
</dbReference>
<evidence type="ECO:0000256" key="2">
    <source>
        <dbReference type="ARBA" id="ARBA00004898"/>
    </source>
</evidence>
<evidence type="ECO:0000256" key="3">
    <source>
        <dbReference type="ARBA" id="ARBA00009347"/>
    </source>
</evidence>
<evidence type="ECO:0000256" key="11">
    <source>
        <dbReference type="PIRSR" id="PIRSR634183-1"/>
    </source>
</evidence>
<reference evidence="18 19" key="1">
    <citation type="submission" date="2019-07" db="EMBL/GenBank/DDBJ databases">
        <title>Whole genome shotgun sequence of Myxococcus fulvus NBRC 100333.</title>
        <authorList>
            <person name="Hosoyama A."/>
            <person name="Uohara A."/>
            <person name="Ohji S."/>
            <person name="Ichikawa N."/>
        </authorList>
    </citation>
    <scope>NUCLEOTIDE SEQUENCE [LARGE SCALE GENOMIC DNA]</scope>
    <source>
        <strain evidence="18 19">NBRC 100333</strain>
    </source>
</reference>
<evidence type="ECO:0000256" key="1">
    <source>
        <dbReference type="ARBA" id="ARBA00001974"/>
    </source>
</evidence>
<feature type="domain" description="Acyl-CoA dehydrogenase/oxidase N-terminal" evidence="17">
    <location>
        <begin position="19"/>
        <end position="129"/>
    </location>
</feature>
<keyword evidence="9 14" id="KW-0560">Oxidoreductase</keyword>
<evidence type="ECO:0000256" key="10">
    <source>
        <dbReference type="ARBA" id="ARBA00052875"/>
    </source>
</evidence>
<evidence type="ECO:0000259" key="15">
    <source>
        <dbReference type="Pfam" id="PF00441"/>
    </source>
</evidence>
<dbReference type="InterPro" id="IPR034183">
    <property type="entry name" value="IVD"/>
</dbReference>
<evidence type="ECO:0000313" key="19">
    <source>
        <dbReference type="Proteomes" id="UP000321514"/>
    </source>
</evidence>
<dbReference type="Gene3D" id="2.40.110.10">
    <property type="entry name" value="Butyryl-CoA Dehydrogenase, subunit A, domain 2"/>
    <property type="match status" value="1"/>
</dbReference>
<evidence type="ECO:0000256" key="8">
    <source>
        <dbReference type="ARBA" id="ARBA00022946"/>
    </source>
</evidence>
<keyword evidence="8" id="KW-0809">Transit peptide</keyword>
<evidence type="ECO:0000256" key="9">
    <source>
        <dbReference type="ARBA" id="ARBA00023002"/>
    </source>
</evidence>
<feature type="active site" description="Proton acceptor" evidence="11">
    <location>
        <position position="253"/>
    </location>
</feature>
<comment type="pathway">
    <text evidence="2">Amino-acid degradation; L-leucine degradation; (S)-3-hydroxy-3-methylglutaryl-CoA from 3-isovaleryl-CoA: step 1/3.</text>
</comment>
<evidence type="ECO:0000259" key="16">
    <source>
        <dbReference type="Pfam" id="PF02770"/>
    </source>
</evidence>
<evidence type="ECO:0000256" key="13">
    <source>
        <dbReference type="PIRSR" id="PIRSR634183-3"/>
    </source>
</evidence>
<comment type="caution">
    <text evidence="18">The sequence shown here is derived from an EMBL/GenBank/DDBJ whole genome shotgun (WGS) entry which is preliminary data.</text>
</comment>
<dbReference type="EMBL" id="BJXR01000069">
    <property type="protein sequence ID" value="GEN12816.1"/>
    <property type="molecule type" value="Genomic_DNA"/>
</dbReference>
<dbReference type="InterPro" id="IPR006091">
    <property type="entry name" value="Acyl-CoA_Oxase/DH_mid-dom"/>
</dbReference>
<accession>A0A511TF65</accession>
<dbReference type="InterPro" id="IPR013786">
    <property type="entry name" value="AcylCoA_DH/ox_N"/>
</dbReference>
<feature type="binding site" evidence="13">
    <location>
        <begin position="350"/>
        <end position="354"/>
    </location>
    <ligand>
        <name>FAD</name>
        <dbReference type="ChEBI" id="CHEBI:57692"/>
    </ligand>
</feature>
<feature type="binding site" evidence="12">
    <location>
        <position position="143"/>
    </location>
    <ligand>
        <name>substrate</name>
    </ligand>
</feature>
<organism evidence="18 19">
    <name type="scientific">Myxococcus fulvus</name>
    <dbReference type="NCBI Taxonomy" id="33"/>
    <lineage>
        <taxon>Bacteria</taxon>
        <taxon>Pseudomonadati</taxon>
        <taxon>Myxococcota</taxon>
        <taxon>Myxococcia</taxon>
        <taxon>Myxococcales</taxon>
        <taxon>Cystobacterineae</taxon>
        <taxon>Myxococcaceae</taxon>
        <taxon>Myxococcus</taxon>
    </lineage>
</organism>
<dbReference type="InterPro" id="IPR036250">
    <property type="entry name" value="AcylCo_DH-like_C"/>
</dbReference>
<feature type="binding site" evidence="12">
    <location>
        <begin position="377"/>
        <end position="378"/>
    </location>
    <ligand>
        <name>substrate</name>
    </ligand>
</feature>
<feature type="binding site" evidence="12">
    <location>
        <begin position="251"/>
        <end position="254"/>
    </location>
    <ligand>
        <name>substrate</name>
    </ligand>
</feature>
<evidence type="ECO:0000256" key="5">
    <source>
        <dbReference type="ARBA" id="ARBA00018258"/>
    </source>
</evidence>
<evidence type="ECO:0000256" key="4">
    <source>
        <dbReference type="ARBA" id="ARBA00012044"/>
    </source>
</evidence>
<dbReference type="InterPro" id="IPR009075">
    <property type="entry name" value="AcylCo_DH/oxidase_C"/>
</dbReference>
<evidence type="ECO:0000313" key="18">
    <source>
        <dbReference type="EMBL" id="GEN12816.1"/>
    </source>
</evidence>
<dbReference type="InterPro" id="IPR006089">
    <property type="entry name" value="Acyl-CoA_DH_CS"/>
</dbReference>
<dbReference type="SUPFAM" id="SSF56645">
    <property type="entry name" value="Acyl-CoA dehydrogenase NM domain-like"/>
    <property type="match status" value="1"/>
</dbReference>
<comment type="cofactor">
    <cofactor evidence="1 13 14">
        <name>FAD</name>
        <dbReference type="ChEBI" id="CHEBI:57692"/>
    </cofactor>
</comment>
<dbReference type="CDD" id="cd01156">
    <property type="entry name" value="IVD"/>
    <property type="match status" value="1"/>
</dbReference>
<dbReference type="PROSITE" id="PS00072">
    <property type="entry name" value="ACYL_COA_DH_1"/>
    <property type="match status" value="1"/>
</dbReference>
<dbReference type="AlphaFoldDB" id="A0A511TF65"/>
<sequence>MGNDFMAHFAELGFALGESIEMLRNTVRAFAAKEIAPRAADIDRENLFPEDLWTKLGALGVLGMTVSEEYGGAGLGYLAHIVAMEEISRASASVGLSYGAHSNLCVNQVYRNGTDAQRRKYLPGLISGEHVGALAMSEPDAGSDVVSMKLKAEKRGDKYILNGSKMWITNGANAKVLVVYAKTDEALGPKGITAFIVEGGSKGLSFGTKLDKLGMRGSNTYPVFFEDCEVPEENVLGGVGAGVKVLMSGLDYERAVLAGGPLGIMGSCIDVVLPYVHERKQFGESIGQFQLIQAKLADMYTSWSACRAYVYAVGQACDRADHARTLRKDAAGAILYSAEKATWMAGQAIQILGGNGYVNEYPTARLWRDAKLYEIGAGTSEIRRMLIGRELFAETA</sequence>
<dbReference type="InterPro" id="IPR037069">
    <property type="entry name" value="AcylCoA_DH/ox_N_sf"/>
</dbReference>
<dbReference type="GO" id="GO:0050660">
    <property type="term" value="F:flavin adenine dinucleotide binding"/>
    <property type="evidence" value="ECO:0007669"/>
    <property type="project" value="InterPro"/>
</dbReference>
<feature type="binding site" evidence="13">
    <location>
        <position position="290"/>
    </location>
    <ligand>
        <name>FAD</name>
        <dbReference type="ChEBI" id="CHEBI:57692"/>
    </ligand>
</feature>
<gene>
    <name evidence="18" type="primary">acd_2</name>
    <name evidence="18" type="ORF">MFU01_78530</name>
</gene>
<dbReference type="Gene3D" id="1.10.540.10">
    <property type="entry name" value="Acyl-CoA dehydrogenase/oxidase, N-terminal domain"/>
    <property type="match status" value="1"/>
</dbReference>
<feature type="domain" description="Acyl-CoA oxidase/dehydrogenase middle" evidence="16">
    <location>
        <begin position="133"/>
        <end position="228"/>
    </location>
</feature>
<evidence type="ECO:0000256" key="12">
    <source>
        <dbReference type="PIRSR" id="PIRSR634183-2"/>
    </source>
</evidence>
<feature type="binding site" evidence="13">
    <location>
        <begin position="379"/>
        <end position="381"/>
    </location>
    <ligand>
        <name>FAD</name>
        <dbReference type="ChEBI" id="CHEBI:57692"/>
    </ligand>
</feature>
<feature type="binding site" evidence="13">
    <location>
        <begin position="134"/>
        <end position="143"/>
    </location>
    <ligand>
        <name>FAD</name>
        <dbReference type="ChEBI" id="CHEBI:57692"/>
    </ligand>
</feature>
<keyword evidence="6 14" id="KW-0285">Flavoprotein</keyword>
<dbReference type="InterPro" id="IPR009100">
    <property type="entry name" value="AcylCoA_DH/oxidase_NM_dom_sf"/>
</dbReference>
<comment type="catalytic activity">
    <reaction evidence="10">
        <text>3-methylbutanoyl-CoA + oxidized [electron-transfer flavoprotein] + H(+) = 3-methylbut-2-enoyl-CoA + reduced [electron-transfer flavoprotein]</text>
        <dbReference type="Rhea" id="RHEA:12276"/>
        <dbReference type="Rhea" id="RHEA-COMP:10685"/>
        <dbReference type="Rhea" id="RHEA-COMP:10686"/>
        <dbReference type="ChEBI" id="CHEBI:15378"/>
        <dbReference type="ChEBI" id="CHEBI:57344"/>
        <dbReference type="ChEBI" id="CHEBI:57345"/>
        <dbReference type="ChEBI" id="CHEBI:57692"/>
        <dbReference type="ChEBI" id="CHEBI:58307"/>
        <dbReference type="EC" id="1.3.8.4"/>
    </reaction>
</comment>
<dbReference type="Pfam" id="PF02770">
    <property type="entry name" value="Acyl-CoA_dh_M"/>
    <property type="match status" value="1"/>
</dbReference>
<keyword evidence="7 13" id="KW-0274">FAD</keyword>
<dbReference type="FunFam" id="1.10.540.10:FF:000022">
    <property type="entry name" value="Isovaleryl-CoA dehydrogenase isoform 2"/>
    <property type="match status" value="1"/>
</dbReference>
<dbReference type="GO" id="GO:0006552">
    <property type="term" value="P:L-leucine catabolic process"/>
    <property type="evidence" value="ECO:0007669"/>
    <property type="project" value="TreeGrafter"/>
</dbReference>
<dbReference type="InterPro" id="IPR046373">
    <property type="entry name" value="Acyl-CoA_Oxase/DH_mid-dom_sf"/>
</dbReference>
<dbReference type="Pfam" id="PF02771">
    <property type="entry name" value="Acyl-CoA_dh_N"/>
    <property type="match status" value="1"/>
</dbReference>
<dbReference type="EC" id="1.3.8.4" evidence="4"/>
<evidence type="ECO:0000259" key="17">
    <source>
        <dbReference type="Pfam" id="PF02771"/>
    </source>
</evidence>
<dbReference type="SUPFAM" id="SSF47203">
    <property type="entry name" value="Acyl-CoA dehydrogenase C-terminal domain-like"/>
    <property type="match status" value="1"/>
</dbReference>
<dbReference type="Pfam" id="PF00441">
    <property type="entry name" value="Acyl-CoA_dh_1"/>
    <property type="match status" value="1"/>
</dbReference>
<dbReference type="FunFam" id="1.20.140.10:FF:000003">
    <property type="entry name" value="isovaleryl-CoA dehydrogenase, mitochondrial"/>
    <property type="match status" value="1"/>
</dbReference>
<name>A0A511TF65_MYXFU</name>
<evidence type="ECO:0000256" key="7">
    <source>
        <dbReference type="ARBA" id="ARBA00022827"/>
    </source>
</evidence>
<dbReference type="PIRSF" id="PIRSF016578">
    <property type="entry name" value="HsaA"/>
    <property type="match status" value="1"/>
</dbReference>
<comment type="similarity">
    <text evidence="3 14">Belongs to the acyl-CoA dehydrogenase family.</text>
</comment>
<feature type="binding site" evidence="13">
    <location>
        <position position="279"/>
    </location>
    <ligand>
        <name>FAD</name>
        <dbReference type="ChEBI" id="CHEBI:57692"/>
    </ligand>
</feature>
<evidence type="ECO:0000256" key="6">
    <source>
        <dbReference type="ARBA" id="ARBA00022630"/>
    </source>
</evidence>